<dbReference type="AlphaFoldDB" id="A0A9X1B8L9"/>
<sequence>MGLRTPLFSEHTRLGARMISFGGWDMPLHYGSQIEEHHAVRRAAGLFDVSHMRAIDIAGPDAQSYLRILLANDVAKLTHPGKALYSCMLNPAGGVIDDLIVYNRGAQGYRAVVNAATTAKDLAWMQAQTAGRAVSIQARDDLAMLAVQGPEARARAHPLLPARLRDAAAALGSFQAVEDDTEAGWFVGRTGYTGEDGYEILLPAVHASVLWRGLLEAQVQPCGLGARDTLRLEAGLNLYGQDMDEEVGPLDAGLGWTLAWEPEERSFIGREALRARRDDPARHDFVGLLLTERGVLRAHQRVLIAGEPVGEVTSGGFSPTLERSIGLARVRPGTPATCSVEIRGKAVAARIVAPPFVRHGQVRIDQ</sequence>
<dbReference type="Proteomes" id="UP001138802">
    <property type="component" value="Unassembled WGS sequence"/>
</dbReference>
<dbReference type="GO" id="GO:0004047">
    <property type="term" value="F:aminomethyltransferase activity"/>
    <property type="evidence" value="ECO:0007669"/>
    <property type="project" value="UniProtKB-UniRule"/>
</dbReference>
<keyword evidence="3 7" id="KW-0032">Aminotransferase</keyword>
<dbReference type="Gene3D" id="2.40.30.110">
    <property type="entry name" value="Aminomethyltransferase beta-barrel domains"/>
    <property type="match status" value="1"/>
</dbReference>
<evidence type="ECO:0000256" key="5">
    <source>
        <dbReference type="ARBA" id="ARBA00031395"/>
    </source>
</evidence>
<accession>A0A9X1B8L9</accession>
<dbReference type="GO" id="GO:0005829">
    <property type="term" value="C:cytosol"/>
    <property type="evidence" value="ECO:0007669"/>
    <property type="project" value="TreeGrafter"/>
</dbReference>
<dbReference type="PIRSF" id="PIRSF006487">
    <property type="entry name" value="GcvT"/>
    <property type="match status" value="1"/>
</dbReference>
<dbReference type="GO" id="GO:0005960">
    <property type="term" value="C:glycine cleavage complex"/>
    <property type="evidence" value="ECO:0007669"/>
    <property type="project" value="InterPro"/>
</dbReference>
<dbReference type="EMBL" id="NRSD01000004">
    <property type="protein sequence ID" value="MBK1644210.1"/>
    <property type="molecule type" value="Genomic_DNA"/>
</dbReference>
<dbReference type="HAMAP" id="MF_00259">
    <property type="entry name" value="GcvT"/>
    <property type="match status" value="1"/>
</dbReference>
<comment type="caution">
    <text evidence="11">The sequence shown here is derived from an EMBL/GenBank/DDBJ whole genome shotgun (WGS) entry which is preliminary data.</text>
</comment>
<evidence type="ECO:0000313" key="11">
    <source>
        <dbReference type="EMBL" id="MBK1644210.1"/>
    </source>
</evidence>
<evidence type="ECO:0000256" key="8">
    <source>
        <dbReference type="PIRSR" id="PIRSR006487-1"/>
    </source>
</evidence>
<dbReference type="Pfam" id="PF01571">
    <property type="entry name" value="GCV_T"/>
    <property type="match status" value="1"/>
</dbReference>
<dbReference type="InterPro" id="IPR006222">
    <property type="entry name" value="GCVT_N"/>
</dbReference>
<dbReference type="GO" id="GO:0019464">
    <property type="term" value="P:glycine decarboxylation via glycine cleavage system"/>
    <property type="evidence" value="ECO:0007669"/>
    <property type="project" value="UniProtKB-UniRule"/>
</dbReference>
<dbReference type="PANTHER" id="PTHR43757:SF2">
    <property type="entry name" value="AMINOMETHYLTRANSFERASE, MITOCHONDRIAL"/>
    <property type="match status" value="1"/>
</dbReference>
<dbReference type="Gene3D" id="3.30.1360.120">
    <property type="entry name" value="Probable tRNA modification gtpase trme, domain 1"/>
    <property type="match status" value="1"/>
</dbReference>
<reference evidence="11 12" key="1">
    <citation type="journal article" date="2020" name="Microorganisms">
        <title>Osmotic Adaptation and Compatible Solute Biosynthesis of Phototrophic Bacteria as Revealed from Genome Analyses.</title>
        <authorList>
            <person name="Imhoff J.F."/>
            <person name="Rahn T."/>
            <person name="Kunzel S."/>
            <person name="Keller A."/>
            <person name="Neulinger S.C."/>
        </authorList>
    </citation>
    <scope>NUCLEOTIDE SEQUENCE [LARGE SCALE GENOMIC DNA]</scope>
    <source>
        <strain evidence="11 12">DSM 21303</strain>
    </source>
</reference>
<evidence type="ECO:0000256" key="2">
    <source>
        <dbReference type="ARBA" id="ARBA00012616"/>
    </source>
</evidence>
<evidence type="ECO:0000256" key="7">
    <source>
        <dbReference type="HAMAP-Rule" id="MF_00259"/>
    </source>
</evidence>
<dbReference type="InterPro" id="IPR022903">
    <property type="entry name" value="GcvT_bac"/>
</dbReference>
<feature type="domain" description="Aminomethyltransferase C-terminal" evidence="10">
    <location>
        <begin position="285"/>
        <end position="357"/>
    </location>
</feature>
<keyword evidence="12" id="KW-1185">Reference proteome</keyword>
<comment type="catalytic activity">
    <reaction evidence="6 7">
        <text>N(6)-[(R)-S(8)-aminomethyldihydrolipoyl]-L-lysyl-[protein] + (6S)-5,6,7,8-tetrahydrofolate = N(6)-[(R)-dihydrolipoyl]-L-lysyl-[protein] + (6R)-5,10-methylene-5,6,7,8-tetrahydrofolate + NH4(+)</text>
        <dbReference type="Rhea" id="RHEA:16945"/>
        <dbReference type="Rhea" id="RHEA-COMP:10475"/>
        <dbReference type="Rhea" id="RHEA-COMP:10492"/>
        <dbReference type="ChEBI" id="CHEBI:15636"/>
        <dbReference type="ChEBI" id="CHEBI:28938"/>
        <dbReference type="ChEBI" id="CHEBI:57453"/>
        <dbReference type="ChEBI" id="CHEBI:83100"/>
        <dbReference type="ChEBI" id="CHEBI:83143"/>
        <dbReference type="EC" id="2.1.2.10"/>
    </reaction>
</comment>
<dbReference type="InterPro" id="IPR027266">
    <property type="entry name" value="TrmE/GcvT-like"/>
</dbReference>
<dbReference type="InterPro" id="IPR013977">
    <property type="entry name" value="GcvT_C"/>
</dbReference>
<dbReference type="InterPro" id="IPR028896">
    <property type="entry name" value="GcvT/YgfZ/DmdA"/>
</dbReference>
<gene>
    <name evidence="7 11" type="primary">gcvT</name>
    <name evidence="11" type="ORF">CKO25_05990</name>
</gene>
<dbReference type="PANTHER" id="PTHR43757">
    <property type="entry name" value="AMINOMETHYLTRANSFERASE"/>
    <property type="match status" value="1"/>
</dbReference>
<proteinExistence type="inferred from homology"/>
<comment type="function">
    <text evidence="7">The glycine cleavage system catalyzes the degradation of glycine.</text>
</comment>
<evidence type="ECO:0000256" key="4">
    <source>
        <dbReference type="ARBA" id="ARBA00022679"/>
    </source>
</evidence>
<dbReference type="SUPFAM" id="SSF103025">
    <property type="entry name" value="Folate-binding domain"/>
    <property type="match status" value="1"/>
</dbReference>
<evidence type="ECO:0000259" key="9">
    <source>
        <dbReference type="Pfam" id="PF01571"/>
    </source>
</evidence>
<dbReference type="Gene3D" id="4.10.1250.10">
    <property type="entry name" value="Aminomethyltransferase fragment"/>
    <property type="match status" value="1"/>
</dbReference>
<feature type="domain" description="GCVT N-terminal" evidence="9">
    <location>
        <begin position="8"/>
        <end position="260"/>
    </location>
</feature>
<dbReference type="InterPro" id="IPR029043">
    <property type="entry name" value="GcvT/YgfZ_C"/>
</dbReference>
<dbReference type="NCBIfam" id="TIGR00528">
    <property type="entry name" value="gcvT"/>
    <property type="match status" value="1"/>
</dbReference>
<dbReference type="EC" id="2.1.2.10" evidence="2 7"/>
<dbReference type="Gene3D" id="3.30.70.1400">
    <property type="entry name" value="Aminomethyltransferase beta-barrel domains"/>
    <property type="match status" value="1"/>
</dbReference>
<dbReference type="FunFam" id="3.30.70.1400:FF:000001">
    <property type="entry name" value="Aminomethyltransferase"/>
    <property type="match status" value="1"/>
</dbReference>
<dbReference type="InterPro" id="IPR006223">
    <property type="entry name" value="GcvT"/>
</dbReference>
<comment type="similarity">
    <text evidence="1 7">Belongs to the GcvT family.</text>
</comment>
<dbReference type="Pfam" id="PF08669">
    <property type="entry name" value="GCV_T_C"/>
    <property type="match status" value="1"/>
</dbReference>
<feature type="binding site" evidence="8">
    <location>
        <position position="199"/>
    </location>
    <ligand>
        <name>substrate</name>
    </ligand>
</feature>
<dbReference type="RefSeq" id="WP_200387004.1">
    <property type="nucleotide sequence ID" value="NZ_NRSD01000004.1"/>
</dbReference>
<name>A0A9X1B8L9_9GAMM</name>
<evidence type="ECO:0000256" key="6">
    <source>
        <dbReference type="ARBA" id="ARBA00047665"/>
    </source>
</evidence>
<dbReference type="SUPFAM" id="SSF101790">
    <property type="entry name" value="Aminomethyltransferase beta-barrel domain"/>
    <property type="match status" value="1"/>
</dbReference>
<protein>
    <recommendedName>
        <fullName evidence="2 7">Aminomethyltransferase</fullName>
        <ecNumber evidence="2 7">2.1.2.10</ecNumber>
    </recommendedName>
    <alternativeName>
        <fullName evidence="5 7">Glycine cleavage system T protein</fullName>
    </alternativeName>
</protein>
<dbReference type="NCBIfam" id="NF001567">
    <property type="entry name" value="PRK00389.1"/>
    <property type="match status" value="1"/>
</dbReference>
<comment type="subunit">
    <text evidence="7">The glycine cleavage system is composed of four proteins: P, T, L and H.</text>
</comment>
<evidence type="ECO:0000256" key="1">
    <source>
        <dbReference type="ARBA" id="ARBA00008609"/>
    </source>
</evidence>
<evidence type="ECO:0000259" key="10">
    <source>
        <dbReference type="Pfam" id="PF08669"/>
    </source>
</evidence>
<evidence type="ECO:0000256" key="3">
    <source>
        <dbReference type="ARBA" id="ARBA00022576"/>
    </source>
</evidence>
<keyword evidence="4 7" id="KW-0808">Transferase</keyword>
<dbReference type="FunFam" id="4.10.1250.10:FF:000001">
    <property type="entry name" value="Aminomethyltransferase"/>
    <property type="match status" value="1"/>
</dbReference>
<dbReference type="GO" id="GO:0008483">
    <property type="term" value="F:transaminase activity"/>
    <property type="evidence" value="ECO:0007669"/>
    <property type="project" value="UniProtKB-KW"/>
</dbReference>
<organism evidence="11 12">
    <name type="scientific">Thiocapsa imhoffii</name>
    <dbReference type="NCBI Taxonomy" id="382777"/>
    <lineage>
        <taxon>Bacteria</taxon>
        <taxon>Pseudomonadati</taxon>
        <taxon>Pseudomonadota</taxon>
        <taxon>Gammaproteobacteria</taxon>
        <taxon>Chromatiales</taxon>
        <taxon>Chromatiaceae</taxon>
        <taxon>Thiocapsa</taxon>
    </lineage>
</organism>
<evidence type="ECO:0000313" key="12">
    <source>
        <dbReference type="Proteomes" id="UP001138802"/>
    </source>
</evidence>